<dbReference type="InterPro" id="IPR019734">
    <property type="entry name" value="TPR_rpt"/>
</dbReference>
<dbReference type="SMART" id="SM00028">
    <property type="entry name" value="TPR"/>
    <property type="match status" value="1"/>
</dbReference>
<evidence type="ECO:0000313" key="2">
    <source>
        <dbReference type="EMBL" id="MBR8645382.1"/>
    </source>
</evidence>
<evidence type="ECO:0000313" key="3">
    <source>
        <dbReference type="Proteomes" id="UP000680045"/>
    </source>
</evidence>
<dbReference type="Proteomes" id="UP000680045">
    <property type="component" value="Unassembled WGS sequence"/>
</dbReference>
<organism evidence="2 3">
    <name type="scientific">Peribacillus frigoritolerans</name>
    <dbReference type="NCBI Taxonomy" id="450367"/>
    <lineage>
        <taxon>Bacteria</taxon>
        <taxon>Bacillati</taxon>
        <taxon>Bacillota</taxon>
        <taxon>Bacilli</taxon>
        <taxon>Bacillales</taxon>
        <taxon>Bacillaceae</taxon>
        <taxon>Peribacillus</taxon>
    </lineage>
</organism>
<keyword evidence="1" id="KW-0802">TPR repeat</keyword>
<dbReference type="InterPro" id="IPR011990">
    <property type="entry name" value="TPR-like_helical_dom_sf"/>
</dbReference>
<accession>A0A941FRR7</accession>
<reference evidence="2" key="1">
    <citation type="submission" date="2021-04" db="EMBL/GenBank/DDBJ databases">
        <title>Whole genome sequencing of Enterococci isolates from hospitalized patients.</title>
        <authorList>
            <person name="Ogoti B.M."/>
            <person name="Onyambu F.G."/>
        </authorList>
    </citation>
    <scope>NUCLEOTIDE SEQUENCE</scope>
    <source>
        <strain evidence="2">242</strain>
    </source>
</reference>
<gene>
    <name evidence="2" type="ORF">KEH51_18050</name>
</gene>
<sequence length="76" mass="8793">MAMMAQKYIDDDEEDKAEEMLFKYVDSNPDAPLSLFMLGNLSFDKKDIYKAKGYYEKAIESNPNCMKPITILPWST</sequence>
<comment type="caution">
    <text evidence="2">The sequence shown here is derived from an EMBL/GenBank/DDBJ whole genome shotgun (WGS) entry which is preliminary data.</text>
</comment>
<dbReference type="AlphaFoldDB" id="A0A941FRR7"/>
<evidence type="ECO:0000256" key="1">
    <source>
        <dbReference type="PROSITE-ProRule" id="PRU00339"/>
    </source>
</evidence>
<name>A0A941FRR7_9BACI</name>
<dbReference type="Pfam" id="PF13181">
    <property type="entry name" value="TPR_8"/>
    <property type="match status" value="1"/>
</dbReference>
<dbReference type="SUPFAM" id="SSF48452">
    <property type="entry name" value="TPR-like"/>
    <property type="match status" value="1"/>
</dbReference>
<protein>
    <submittedName>
        <fullName evidence="2">Tetratricopeptide repeat protein</fullName>
    </submittedName>
</protein>
<dbReference type="PROSITE" id="PS50005">
    <property type="entry name" value="TPR"/>
    <property type="match status" value="1"/>
</dbReference>
<dbReference type="Gene3D" id="1.25.40.10">
    <property type="entry name" value="Tetratricopeptide repeat domain"/>
    <property type="match status" value="1"/>
</dbReference>
<proteinExistence type="predicted"/>
<dbReference type="EMBL" id="JAGTPW010000033">
    <property type="protein sequence ID" value="MBR8645382.1"/>
    <property type="molecule type" value="Genomic_DNA"/>
</dbReference>
<feature type="repeat" description="TPR" evidence="1">
    <location>
        <begin position="32"/>
        <end position="65"/>
    </location>
</feature>